<dbReference type="GO" id="GO:0140825">
    <property type="term" value="F:lactoperoxidase activity"/>
    <property type="evidence" value="ECO:0007669"/>
    <property type="project" value="UniProtKB-EC"/>
</dbReference>
<reference evidence="18 19" key="1">
    <citation type="journal article" date="2014" name="Agronomy (Basel)">
        <title>A Draft Genome Sequence for Ensete ventricosum, the Drought-Tolerant Tree Against Hunger.</title>
        <authorList>
            <person name="Harrison J."/>
            <person name="Moore K.A."/>
            <person name="Paszkiewicz K."/>
            <person name="Jones T."/>
            <person name="Grant M."/>
            <person name="Ambacheew D."/>
            <person name="Muzemil S."/>
            <person name="Studholme D.J."/>
        </authorList>
    </citation>
    <scope>NUCLEOTIDE SEQUENCE [LARGE SCALE GENOMIC DNA]</scope>
</reference>
<keyword evidence="3" id="KW-0575">Peroxidase</keyword>
<dbReference type="SUPFAM" id="SSF48113">
    <property type="entry name" value="Heme-dependent peroxidases"/>
    <property type="match status" value="2"/>
</dbReference>
<evidence type="ECO:0000256" key="2">
    <source>
        <dbReference type="ARBA" id="ARBA00001970"/>
    </source>
</evidence>
<dbReference type="InterPro" id="IPR000823">
    <property type="entry name" value="Peroxidase_pln"/>
</dbReference>
<dbReference type="GO" id="GO:0020037">
    <property type="term" value="F:heme binding"/>
    <property type="evidence" value="ECO:0007669"/>
    <property type="project" value="InterPro"/>
</dbReference>
<feature type="chain" id="PRO_5019001901" description="Plant heme peroxidase family profile domain-containing protein" evidence="16">
    <location>
        <begin position="19"/>
        <end position="236"/>
    </location>
</feature>
<evidence type="ECO:0000256" key="3">
    <source>
        <dbReference type="ARBA" id="ARBA00022559"/>
    </source>
</evidence>
<feature type="domain" description="Plant heme peroxidase family profile" evidence="17">
    <location>
        <begin position="25"/>
        <end position="218"/>
    </location>
</feature>
<keyword evidence="5 12" id="KW-0479">Metal-binding</keyword>
<evidence type="ECO:0000256" key="16">
    <source>
        <dbReference type="SAM" id="SignalP"/>
    </source>
</evidence>
<dbReference type="PANTHER" id="PTHR31235">
    <property type="entry name" value="PEROXIDASE 25-RELATED"/>
    <property type="match status" value="1"/>
</dbReference>
<name>A0A427B0D8_ENSVE</name>
<evidence type="ECO:0000256" key="7">
    <source>
        <dbReference type="ARBA" id="ARBA00023002"/>
    </source>
</evidence>
<dbReference type="InterPro" id="IPR002016">
    <property type="entry name" value="Haem_peroxidase"/>
</dbReference>
<dbReference type="GO" id="GO:0046872">
    <property type="term" value="F:metal ion binding"/>
    <property type="evidence" value="ECO:0007669"/>
    <property type="project" value="UniProtKB-KW"/>
</dbReference>
<feature type="disulfide bond" evidence="14">
    <location>
        <begin position="35"/>
        <end position="127"/>
    </location>
</feature>
<dbReference type="PROSITE" id="PS00436">
    <property type="entry name" value="PEROXIDASE_2"/>
    <property type="match status" value="1"/>
</dbReference>
<evidence type="ECO:0000256" key="9">
    <source>
        <dbReference type="ARBA" id="ARBA00023324"/>
    </source>
</evidence>
<evidence type="ECO:0000259" key="17">
    <source>
        <dbReference type="PROSITE" id="PS50873"/>
    </source>
</evidence>
<feature type="site" description="Transition state stabilizer" evidence="13">
    <location>
        <position position="64"/>
    </location>
</feature>
<evidence type="ECO:0000256" key="12">
    <source>
        <dbReference type="PIRSR" id="PIRSR600823-3"/>
    </source>
</evidence>
<dbReference type="EMBL" id="AMZH03000786">
    <property type="protein sequence ID" value="RRT81969.1"/>
    <property type="molecule type" value="Genomic_DNA"/>
</dbReference>
<comment type="cofactor">
    <cofactor evidence="12">
        <name>Ca(2+)</name>
        <dbReference type="ChEBI" id="CHEBI:29108"/>
    </cofactor>
    <text evidence="12">Binds 2 calcium ions per subunit.</text>
</comment>
<dbReference type="PROSITE" id="PS50873">
    <property type="entry name" value="PEROXIDASE_4"/>
    <property type="match status" value="1"/>
</dbReference>
<evidence type="ECO:0000313" key="18">
    <source>
        <dbReference type="EMBL" id="RRT81969.1"/>
    </source>
</evidence>
<evidence type="ECO:0000256" key="5">
    <source>
        <dbReference type="ARBA" id="ARBA00022723"/>
    </source>
</evidence>
<evidence type="ECO:0000256" key="11">
    <source>
        <dbReference type="PIRSR" id="PIRSR600823-2"/>
    </source>
</evidence>
<evidence type="ECO:0000313" key="19">
    <source>
        <dbReference type="Proteomes" id="UP000287651"/>
    </source>
</evidence>
<comment type="caution">
    <text evidence="18">The sequence shown here is derived from an EMBL/GenBank/DDBJ whole genome shotgun (WGS) entry which is preliminary data.</text>
</comment>
<dbReference type="GO" id="GO:0006979">
    <property type="term" value="P:response to oxidative stress"/>
    <property type="evidence" value="ECO:0007669"/>
    <property type="project" value="InterPro"/>
</dbReference>
<feature type="binding site" evidence="12">
    <location>
        <position position="72"/>
    </location>
    <ligand>
        <name>Ca(2+)</name>
        <dbReference type="ChEBI" id="CHEBI:29108"/>
        <label>1</label>
    </ligand>
</feature>
<comment type="cofactor">
    <cofactor evidence="2">
        <name>heme b</name>
        <dbReference type="ChEBI" id="CHEBI:60344"/>
    </cofactor>
</comment>
<keyword evidence="16" id="KW-0732">Signal</keyword>
<sequence length="236" mass="26078">MAVVLGASVLLLALMCSAVVPSHGALQVGFYKGKCNGTDVEAAIKSVVAARFGRDRSIVPALLRLHFHDCFVRVSSRMRRFDTVGWERNREDCTPQLERERIRPHRSGEDCTGESMPRRRLLRRYHCRGHKRCCRAGKRPTAEAVPHSFDDLMFSLPSSQGGGSQYTYAVQTGRRDGVVSLASEAIRNLPGDSFSASQSIAAFRAKGLSASDMVLLLGNLLFQRCSTTYRSAVVDR</sequence>
<keyword evidence="4" id="KW-0349">Heme</keyword>
<keyword evidence="8" id="KW-0408">Iron</keyword>
<dbReference type="InterPro" id="IPR010255">
    <property type="entry name" value="Haem_peroxidase_sf"/>
</dbReference>
<organism evidence="18 19">
    <name type="scientific">Ensete ventricosum</name>
    <name type="common">Abyssinian banana</name>
    <name type="synonym">Musa ensete</name>
    <dbReference type="NCBI Taxonomy" id="4639"/>
    <lineage>
        <taxon>Eukaryota</taxon>
        <taxon>Viridiplantae</taxon>
        <taxon>Streptophyta</taxon>
        <taxon>Embryophyta</taxon>
        <taxon>Tracheophyta</taxon>
        <taxon>Spermatophyta</taxon>
        <taxon>Magnoliopsida</taxon>
        <taxon>Liliopsida</taxon>
        <taxon>Zingiberales</taxon>
        <taxon>Musaceae</taxon>
        <taxon>Ensete</taxon>
    </lineage>
</organism>
<proteinExistence type="inferred from homology"/>
<keyword evidence="6 12" id="KW-0106">Calcium</keyword>
<evidence type="ECO:0000256" key="6">
    <source>
        <dbReference type="ARBA" id="ARBA00022837"/>
    </source>
</evidence>
<dbReference type="InterPro" id="IPR019794">
    <property type="entry name" value="Peroxidases_AS"/>
</dbReference>
<gene>
    <name evidence="18" type="ORF">B296_00020881</name>
</gene>
<keyword evidence="9" id="KW-0376">Hydrogen peroxide</keyword>
<evidence type="ECO:0000256" key="13">
    <source>
        <dbReference type="PIRSR" id="PIRSR600823-4"/>
    </source>
</evidence>
<dbReference type="Gene3D" id="1.10.520.10">
    <property type="match status" value="1"/>
</dbReference>
<evidence type="ECO:0000256" key="10">
    <source>
        <dbReference type="PIRSR" id="PIRSR600823-1"/>
    </source>
</evidence>
<evidence type="ECO:0000256" key="14">
    <source>
        <dbReference type="PIRSR" id="PIRSR600823-5"/>
    </source>
</evidence>
<evidence type="ECO:0000256" key="8">
    <source>
        <dbReference type="ARBA" id="ARBA00023004"/>
    </source>
</evidence>
<comment type="similarity">
    <text evidence="15">Belongs to the peroxidase family.</text>
</comment>
<keyword evidence="7" id="KW-0560">Oxidoreductase</keyword>
<dbReference type="Proteomes" id="UP000287651">
    <property type="component" value="Unassembled WGS sequence"/>
</dbReference>
<evidence type="ECO:0000256" key="15">
    <source>
        <dbReference type="RuleBase" id="RU004241"/>
    </source>
</evidence>
<protein>
    <recommendedName>
        <fullName evidence="17">Plant heme peroxidase family profile domain-containing protein</fullName>
    </recommendedName>
</protein>
<dbReference type="PRINTS" id="PR00461">
    <property type="entry name" value="PLPEROXIDASE"/>
</dbReference>
<feature type="signal peptide" evidence="16">
    <location>
        <begin position="1"/>
        <end position="18"/>
    </location>
</feature>
<evidence type="ECO:0000256" key="4">
    <source>
        <dbReference type="ARBA" id="ARBA00022617"/>
    </source>
</evidence>
<dbReference type="AlphaFoldDB" id="A0A427B0D8"/>
<feature type="binding site" evidence="12">
    <location>
        <position position="69"/>
    </location>
    <ligand>
        <name>Ca(2+)</name>
        <dbReference type="ChEBI" id="CHEBI:29108"/>
        <label>1</label>
    </ligand>
</feature>
<keyword evidence="14" id="KW-1015">Disulfide bond</keyword>
<comment type="catalytic activity">
    <reaction evidence="1">
        <text>2 a phenolic donor + H2O2 = 2 a phenolic radical donor + 2 H2O</text>
        <dbReference type="Rhea" id="RHEA:56136"/>
        <dbReference type="ChEBI" id="CHEBI:15377"/>
        <dbReference type="ChEBI" id="CHEBI:16240"/>
        <dbReference type="ChEBI" id="CHEBI:139520"/>
        <dbReference type="ChEBI" id="CHEBI:139521"/>
        <dbReference type="EC" id="1.11.1.7"/>
    </reaction>
</comment>
<evidence type="ECO:0000256" key="1">
    <source>
        <dbReference type="ARBA" id="ARBA00000189"/>
    </source>
</evidence>
<feature type="binding site" evidence="11">
    <location>
        <position position="190"/>
    </location>
    <ligand>
        <name>substrate</name>
    </ligand>
</feature>
<dbReference type="GO" id="GO:0042744">
    <property type="term" value="P:hydrogen peroxide catabolic process"/>
    <property type="evidence" value="ECO:0007669"/>
    <property type="project" value="UniProtKB-KW"/>
</dbReference>
<feature type="active site" description="Proton acceptor" evidence="10">
    <location>
        <position position="68"/>
    </location>
</feature>
<accession>A0A427B0D8</accession>
<dbReference type="Pfam" id="PF00141">
    <property type="entry name" value="peroxidase"/>
    <property type="match status" value="1"/>
</dbReference>